<evidence type="ECO:0000313" key="3">
    <source>
        <dbReference type="EMBL" id="MBC5685699.1"/>
    </source>
</evidence>
<gene>
    <name evidence="3" type="ORF">H8R94_03550</name>
</gene>
<dbReference type="InterPro" id="IPR016032">
    <property type="entry name" value="Sig_transdc_resp-reg_C-effctor"/>
</dbReference>
<feature type="transmembrane region" description="Helical" evidence="1">
    <location>
        <begin position="38"/>
        <end position="59"/>
    </location>
</feature>
<dbReference type="SUPFAM" id="SSF46894">
    <property type="entry name" value="C-terminal effector domain of the bipartite response regulators"/>
    <property type="match status" value="1"/>
</dbReference>
<feature type="transmembrane region" description="Helical" evidence="1">
    <location>
        <begin position="156"/>
        <end position="178"/>
    </location>
</feature>
<proteinExistence type="predicted"/>
<feature type="transmembrane region" description="Helical" evidence="1">
    <location>
        <begin position="131"/>
        <end position="150"/>
    </location>
</feature>
<feature type="transmembrane region" description="Helical" evidence="1">
    <location>
        <begin position="9"/>
        <end position="26"/>
    </location>
</feature>
<accession>A0ABR7GE38</accession>
<sequence length="478" mass="53044">MKKGTVKSILMLGIFYFVFLGAEYYFDNMMAFVTDADGVVLAQNYILGSSVLGFLLYAPMEKMLPAKIKQLFWSMSSAAVILMFFFIRIHSGYGHTLRAGLFLFLLLGYFGSGVHYLVAQTFATEIETEKSHLARTVGCAYAFGILLQFINNNCISSVAVQVIFLCLAFAVMEGLFMVKAQQVGAQGETHPLIEADGVARKTGMLLIFIVALMTFIFATLDNAVTLVHAGGGADIGQWPRLLLACSGLLAGFLYDIKKGAYQNIIMYCVMMLSTICVVVITCGGPFILGLVVFYLSAGFFSIYFASSFMRLSYAMKEGKLWAGLGRAVNNLCAVGTASMSLALLHSPSYVTIVIALVLFAITSVLIFVYQRYGDQMRWKQENAILSQEAEKTEKILETHKKSEEELLALFAQEFSLTPREVEVLACMLHSEDNVTEMATRLAISRAALYRHLSNMNEKTNTKARIGLLQFYYAWMQEK</sequence>
<feature type="transmembrane region" description="Helical" evidence="1">
    <location>
        <begin position="350"/>
        <end position="369"/>
    </location>
</feature>
<keyword evidence="4" id="KW-1185">Reference proteome</keyword>
<dbReference type="SMART" id="SM00421">
    <property type="entry name" value="HTH_LUXR"/>
    <property type="match status" value="1"/>
</dbReference>
<keyword evidence="1" id="KW-1133">Transmembrane helix</keyword>
<protein>
    <submittedName>
        <fullName evidence="3">LuxR family transcriptional regulator</fullName>
    </submittedName>
</protein>
<dbReference type="InterPro" id="IPR000792">
    <property type="entry name" value="Tscrpt_reg_LuxR_C"/>
</dbReference>
<feature type="domain" description="HTH luxR-type" evidence="2">
    <location>
        <begin position="413"/>
        <end position="471"/>
    </location>
</feature>
<comment type="caution">
    <text evidence="3">The sequence shown here is derived from an EMBL/GenBank/DDBJ whole genome shotgun (WGS) entry which is preliminary data.</text>
</comment>
<feature type="transmembrane region" description="Helical" evidence="1">
    <location>
        <begin position="101"/>
        <end position="119"/>
    </location>
</feature>
<evidence type="ECO:0000259" key="2">
    <source>
        <dbReference type="SMART" id="SM00421"/>
    </source>
</evidence>
<evidence type="ECO:0000256" key="1">
    <source>
        <dbReference type="SAM" id="Phobius"/>
    </source>
</evidence>
<dbReference type="RefSeq" id="WP_186853910.1">
    <property type="nucleotide sequence ID" value="NZ_JACOPG010000001.1"/>
</dbReference>
<evidence type="ECO:0000313" key="4">
    <source>
        <dbReference type="Proteomes" id="UP000643810"/>
    </source>
</evidence>
<feature type="transmembrane region" description="Helical" evidence="1">
    <location>
        <begin position="327"/>
        <end position="344"/>
    </location>
</feature>
<dbReference type="Gene3D" id="1.10.10.10">
    <property type="entry name" value="Winged helix-like DNA-binding domain superfamily/Winged helix DNA-binding domain"/>
    <property type="match status" value="1"/>
</dbReference>
<feature type="transmembrane region" description="Helical" evidence="1">
    <location>
        <begin position="198"/>
        <end position="218"/>
    </location>
</feature>
<dbReference type="InterPro" id="IPR036388">
    <property type="entry name" value="WH-like_DNA-bd_sf"/>
</dbReference>
<feature type="transmembrane region" description="Helical" evidence="1">
    <location>
        <begin position="286"/>
        <end position="306"/>
    </location>
</feature>
<feature type="transmembrane region" description="Helical" evidence="1">
    <location>
        <begin position="238"/>
        <end position="256"/>
    </location>
</feature>
<feature type="transmembrane region" description="Helical" evidence="1">
    <location>
        <begin position="263"/>
        <end position="280"/>
    </location>
</feature>
<reference evidence="3 4" key="1">
    <citation type="submission" date="2020-08" db="EMBL/GenBank/DDBJ databases">
        <title>Genome public.</title>
        <authorList>
            <person name="Liu C."/>
            <person name="Sun Q."/>
        </authorList>
    </citation>
    <scope>NUCLEOTIDE SEQUENCE [LARGE SCALE GENOMIC DNA]</scope>
    <source>
        <strain evidence="3 4">NSJ-9</strain>
    </source>
</reference>
<dbReference type="EMBL" id="JACOPG010000001">
    <property type="protein sequence ID" value="MBC5685699.1"/>
    <property type="molecule type" value="Genomic_DNA"/>
</dbReference>
<name>A0ABR7GE38_9FIRM</name>
<feature type="transmembrane region" description="Helical" evidence="1">
    <location>
        <begin position="71"/>
        <end position="89"/>
    </location>
</feature>
<keyword evidence="1" id="KW-0472">Membrane</keyword>
<organism evidence="3 4">
    <name type="scientific">Roseburia lenta</name>
    <dbReference type="NCBI Taxonomy" id="2763061"/>
    <lineage>
        <taxon>Bacteria</taxon>
        <taxon>Bacillati</taxon>
        <taxon>Bacillota</taxon>
        <taxon>Clostridia</taxon>
        <taxon>Lachnospirales</taxon>
        <taxon>Lachnospiraceae</taxon>
        <taxon>Roseburia</taxon>
    </lineage>
</organism>
<keyword evidence="1" id="KW-0812">Transmembrane</keyword>
<dbReference type="Proteomes" id="UP000643810">
    <property type="component" value="Unassembled WGS sequence"/>
</dbReference>